<evidence type="ECO:0000256" key="1">
    <source>
        <dbReference type="SAM" id="MobiDB-lite"/>
    </source>
</evidence>
<dbReference type="EMBL" id="LMWL01000030">
    <property type="protein sequence ID" value="KUM95294.1"/>
    <property type="molecule type" value="Genomic_DNA"/>
</dbReference>
<dbReference type="STRING" id="67285.AQI88_16785"/>
<feature type="compositionally biased region" description="Basic residues" evidence="1">
    <location>
        <begin position="48"/>
        <end position="66"/>
    </location>
</feature>
<feature type="signal peptide" evidence="2">
    <location>
        <begin position="1"/>
        <end position="26"/>
    </location>
</feature>
<dbReference type="Proteomes" id="UP000054241">
    <property type="component" value="Unassembled WGS sequence"/>
</dbReference>
<feature type="compositionally biased region" description="Low complexity" evidence="1">
    <location>
        <begin position="30"/>
        <end position="43"/>
    </location>
</feature>
<dbReference type="AlphaFoldDB" id="A0A101NLS8"/>
<reference evidence="3 4" key="1">
    <citation type="submission" date="2015-10" db="EMBL/GenBank/DDBJ databases">
        <title>Draft genome sequence of Streptomyces cellostaticus DSM 40189, type strain for the species Streptomyces cellostaticus.</title>
        <authorList>
            <person name="Ruckert C."/>
            <person name="Winkler A."/>
            <person name="Kalinowski J."/>
            <person name="Kampfer P."/>
            <person name="Glaeser S."/>
        </authorList>
    </citation>
    <scope>NUCLEOTIDE SEQUENCE [LARGE SCALE GENOMIC DNA]</scope>
    <source>
        <strain evidence="3 4">DSM 40189</strain>
    </source>
</reference>
<comment type="caution">
    <text evidence="3">The sequence shown here is derived from an EMBL/GenBank/DDBJ whole genome shotgun (WGS) entry which is preliminary data.</text>
</comment>
<sequence length="164" mass="18502">MIRRTLKSGLLATVAVLAFLPAAAGAAPASAATTPRPVPTATAQHPAQHPKHRTRHAKRSTHRVHHRRLRSRRVHHFVTQGMSYRRTLPLLGRVHTHGARLNVRSGPGTYYRVIGHRHTHRLLTLTCKTYGSGVYGNHTWYRLPQHRGYVSGRYVRTGRAVPWC</sequence>
<organism evidence="3 4">
    <name type="scientific">Streptomyces cellostaticus</name>
    <dbReference type="NCBI Taxonomy" id="67285"/>
    <lineage>
        <taxon>Bacteria</taxon>
        <taxon>Bacillati</taxon>
        <taxon>Actinomycetota</taxon>
        <taxon>Actinomycetes</taxon>
        <taxon>Kitasatosporales</taxon>
        <taxon>Streptomycetaceae</taxon>
        <taxon>Streptomyces</taxon>
    </lineage>
</organism>
<evidence type="ECO:0008006" key="5">
    <source>
        <dbReference type="Google" id="ProtNLM"/>
    </source>
</evidence>
<name>A0A101NLS8_9ACTN</name>
<evidence type="ECO:0000313" key="4">
    <source>
        <dbReference type="Proteomes" id="UP000054241"/>
    </source>
</evidence>
<keyword evidence="4" id="KW-1185">Reference proteome</keyword>
<proteinExistence type="predicted"/>
<dbReference type="OrthoDB" id="3482365at2"/>
<accession>A0A101NLS8</accession>
<feature type="chain" id="PRO_5038925642" description="SH3b domain-containing protein" evidence="2">
    <location>
        <begin position="27"/>
        <end position="164"/>
    </location>
</feature>
<keyword evidence="2" id="KW-0732">Signal</keyword>
<evidence type="ECO:0000256" key="2">
    <source>
        <dbReference type="SAM" id="SignalP"/>
    </source>
</evidence>
<dbReference type="Gene3D" id="2.30.30.40">
    <property type="entry name" value="SH3 Domains"/>
    <property type="match status" value="1"/>
</dbReference>
<dbReference type="RefSeq" id="WP_066999226.1">
    <property type="nucleotide sequence ID" value="NZ_BNDU01000002.1"/>
</dbReference>
<evidence type="ECO:0000313" key="3">
    <source>
        <dbReference type="EMBL" id="KUM95294.1"/>
    </source>
</evidence>
<feature type="region of interest" description="Disordered" evidence="1">
    <location>
        <begin position="30"/>
        <end position="66"/>
    </location>
</feature>
<protein>
    <recommendedName>
        <fullName evidence="5">SH3b domain-containing protein</fullName>
    </recommendedName>
</protein>
<gene>
    <name evidence="3" type="ORF">AQI88_16785</name>
</gene>